<gene>
    <name evidence="2" type="ORF">BDP27DRAFT_318622</name>
</gene>
<dbReference type="OrthoDB" id="3029622at2759"/>
<proteinExistence type="predicted"/>
<protein>
    <submittedName>
        <fullName evidence="2">Uncharacterized protein</fullName>
    </submittedName>
</protein>
<dbReference type="Proteomes" id="UP000772434">
    <property type="component" value="Unassembled WGS sequence"/>
</dbReference>
<comment type="caution">
    <text evidence="2">The sequence shown here is derived from an EMBL/GenBank/DDBJ whole genome shotgun (WGS) entry which is preliminary data.</text>
</comment>
<organism evidence="2 3">
    <name type="scientific">Rhodocollybia butyracea</name>
    <dbReference type="NCBI Taxonomy" id="206335"/>
    <lineage>
        <taxon>Eukaryota</taxon>
        <taxon>Fungi</taxon>
        <taxon>Dikarya</taxon>
        <taxon>Basidiomycota</taxon>
        <taxon>Agaricomycotina</taxon>
        <taxon>Agaricomycetes</taxon>
        <taxon>Agaricomycetidae</taxon>
        <taxon>Agaricales</taxon>
        <taxon>Marasmiineae</taxon>
        <taxon>Omphalotaceae</taxon>
        <taxon>Rhodocollybia</taxon>
    </lineage>
</organism>
<reference evidence="2" key="1">
    <citation type="submission" date="2020-11" db="EMBL/GenBank/DDBJ databases">
        <authorList>
            <consortium name="DOE Joint Genome Institute"/>
            <person name="Ahrendt S."/>
            <person name="Riley R."/>
            <person name="Andreopoulos W."/>
            <person name="Labutti K."/>
            <person name="Pangilinan J."/>
            <person name="Ruiz-Duenas F.J."/>
            <person name="Barrasa J.M."/>
            <person name="Sanchez-Garcia M."/>
            <person name="Camarero S."/>
            <person name="Miyauchi S."/>
            <person name="Serrano A."/>
            <person name="Linde D."/>
            <person name="Babiker R."/>
            <person name="Drula E."/>
            <person name="Ayuso-Fernandez I."/>
            <person name="Pacheco R."/>
            <person name="Padilla G."/>
            <person name="Ferreira P."/>
            <person name="Barriuso J."/>
            <person name="Kellner H."/>
            <person name="Castanera R."/>
            <person name="Alfaro M."/>
            <person name="Ramirez L."/>
            <person name="Pisabarro A.G."/>
            <person name="Kuo A."/>
            <person name="Tritt A."/>
            <person name="Lipzen A."/>
            <person name="He G."/>
            <person name="Yan M."/>
            <person name="Ng V."/>
            <person name="Cullen D."/>
            <person name="Martin F."/>
            <person name="Rosso M.-N."/>
            <person name="Henrissat B."/>
            <person name="Hibbett D."/>
            <person name="Martinez A.T."/>
            <person name="Grigoriev I.V."/>
        </authorList>
    </citation>
    <scope>NUCLEOTIDE SEQUENCE</scope>
    <source>
        <strain evidence="2">AH 40177</strain>
    </source>
</reference>
<feature type="transmembrane region" description="Helical" evidence="1">
    <location>
        <begin position="64"/>
        <end position="84"/>
    </location>
</feature>
<dbReference type="AlphaFoldDB" id="A0A9P5Q1T8"/>
<evidence type="ECO:0000313" key="2">
    <source>
        <dbReference type="EMBL" id="KAF9073284.1"/>
    </source>
</evidence>
<keyword evidence="1" id="KW-0472">Membrane</keyword>
<feature type="transmembrane region" description="Helical" evidence="1">
    <location>
        <begin position="34"/>
        <end position="52"/>
    </location>
</feature>
<feature type="transmembrane region" description="Helical" evidence="1">
    <location>
        <begin position="104"/>
        <end position="131"/>
    </location>
</feature>
<sequence length="173" mass="19929">MTLNVIAPLSSLLSYVSAEPYSNSYLIWTKIEYLPSPVMIIVGDFLISWRAWIMWPGSRYIKAVLIVLMMANISFQCLYASSYMSVRVIQGALSLDFDSHWSTLLVSNVLGLFISLATSILSTSLIGVKAWMYRRDWRALRRHNRLTKAQQVLMLWIESGTYWLCQMFMLDPV</sequence>
<name>A0A9P5Q1T8_9AGAR</name>
<evidence type="ECO:0000313" key="3">
    <source>
        <dbReference type="Proteomes" id="UP000772434"/>
    </source>
</evidence>
<feature type="transmembrane region" description="Helical" evidence="1">
    <location>
        <begin position="152"/>
        <end position="170"/>
    </location>
</feature>
<keyword evidence="3" id="KW-1185">Reference proteome</keyword>
<evidence type="ECO:0000256" key="1">
    <source>
        <dbReference type="SAM" id="Phobius"/>
    </source>
</evidence>
<keyword evidence="1" id="KW-0812">Transmembrane</keyword>
<accession>A0A9P5Q1T8</accession>
<keyword evidence="1" id="KW-1133">Transmembrane helix</keyword>
<dbReference type="EMBL" id="JADNRY010000019">
    <property type="protein sequence ID" value="KAF9073284.1"/>
    <property type="molecule type" value="Genomic_DNA"/>
</dbReference>